<evidence type="ECO:0000259" key="10">
    <source>
        <dbReference type="PROSITE" id="PS50850"/>
    </source>
</evidence>
<evidence type="ECO:0000256" key="1">
    <source>
        <dbReference type="ARBA" id="ARBA00004651"/>
    </source>
</evidence>
<dbReference type="Proteomes" id="UP000215199">
    <property type="component" value="Unassembled WGS sequence"/>
</dbReference>
<sequence length="611" mass="65006">MRFACPWPGKRTRQNVESALQRVSGPVLALLCVPEERGSSNRRPPAGGVRRHRGRPTCARRPARPRPETRKGGTHHSRGRVAGRCHRRRFAAASRWYLRRRTARGLCMSCHNEAVNRPPERVIAMSAETNQSARPAASPPDDMSFSPALKRVMVVTTLGTFMAFLDTTIVNLALHPLSVSMHASLDTIQWLVTAYLLALAAFLPATSWLAGRFGAKNMYVVSIALFTLASLACGLADSAAQLIAFRVVQGATAGIAVPVAQMLLVRTSGPKLMARAMSMTGVPTILAPVIGPTIGGLLLEHAGWEWIFYLNVPIGVLTVVLSLRLLPRDTREDTGRLDVTGLLLIIAGGVALTYGLAEIGRQGRVSSSAPLIWCVVGLVLVTSFTVYALRARKPLVDLRLFKLPVYAAGALTSFCLGAAVFGASILLPLYFQIVRHEGAVVTGLLLIAQGIGVAIAIWRSARLIDKLGSGLTALIGGTISIVATIPFAFIGAHTPYWYLCLLMFVRGLGVGGTTVPATTAIYRAIPPAKIGDATVQLNVLQRFGGSLATAVFIVVLQSQLTGAADPVRQAAGFGTAFWWVVAIAVGCTLPTFLLVSAERKAARAPAAAPAA</sequence>
<organism evidence="11 12">
    <name type="scientific">Amycolatopsis vastitatis</name>
    <dbReference type="NCBI Taxonomy" id="1905142"/>
    <lineage>
        <taxon>Bacteria</taxon>
        <taxon>Bacillati</taxon>
        <taxon>Actinomycetota</taxon>
        <taxon>Actinomycetes</taxon>
        <taxon>Pseudonocardiales</taxon>
        <taxon>Pseudonocardiaceae</taxon>
        <taxon>Amycolatopsis</taxon>
    </lineage>
</organism>
<evidence type="ECO:0000256" key="7">
    <source>
        <dbReference type="ARBA" id="ARBA00023136"/>
    </source>
</evidence>
<dbReference type="AlphaFoldDB" id="A0A229SL99"/>
<keyword evidence="5 9" id="KW-0812">Transmembrane</keyword>
<evidence type="ECO:0000256" key="9">
    <source>
        <dbReference type="SAM" id="Phobius"/>
    </source>
</evidence>
<evidence type="ECO:0000256" key="3">
    <source>
        <dbReference type="ARBA" id="ARBA00022448"/>
    </source>
</evidence>
<feature type="transmembrane region" description="Helical" evidence="9">
    <location>
        <begin position="543"/>
        <end position="564"/>
    </location>
</feature>
<dbReference type="InterPro" id="IPR020846">
    <property type="entry name" value="MFS_dom"/>
</dbReference>
<dbReference type="Gene3D" id="1.20.1720.10">
    <property type="entry name" value="Multidrug resistance protein D"/>
    <property type="match status" value="1"/>
</dbReference>
<feature type="transmembrane region" description="Helical" evidence="9">
    <location>
        <begin position="496"/>
        <end position="522"/>
    </location>
</feature>
<dbReference type="InterPro" id="IPR011701">
    <property type="entry name" value="MFS"/>
</dbReference>
<feature type="transmembrane region" description="Helical" evidence="9">
    <location>
        <begin position="439"/>
        <end position="458"/>
    </location>
</feature>
<dbReference type="Pfam" id="PF07690">
    <property type="entry name" value="MFS_1"/>
    <property type="match status" value="1"/>
</dbReference>
<feature type="transmembrane region" description="Helical" evidence="9">
    <location>
        <begin position="276"/>
        <end position="294"/>
    </location>
</feature>
<keyword evidence="7 9" id="KW-0472">Membrane</keyword>
<comment type="subcellular location">
    <subcellularLocation>
        <location evidence="1">Cell membrane</location>
        <topology evidence="1">Multi-pass membrane protein</topology>
    </subcellularLocation>
</comment>
<keyword evidence="12" id="KW-1185">Reference proteome</keyword>
<comment type="similarity">
    <text evidence="2">Belongs to the major facilitator superfamily. EmrB family.</text>
</comment>
<dbReference type="SUPFAM" id="SSF103473">
    <property type="entry name" value="MFS general substrate transporter"/>
    <property type="match status" value="1"/>
</dbReference>
<evidence type="ECO:0000256" key="4">
    <source>
        <dbReference type="ARBA" id="ARBA00022475"/>
    </source>
</evidence>
<protein>
    <submittedName>
        <fullName evidence="11">MFS transporter</fullName>
    </submittedName>
</protein>
<keyword evidence="6 9" id="KW-1133">Transmembrane helix</keyword>
<dbReference type="CDD" id="cd17503">
    <property type="entry name" value="MFS_LmrB_MDR_like"/>
    <property type="match status" value="1"/>
</dbReference>
<feature type="transmembrane region" description="Helical" evidence="9">
    <location>
        <begin position="369"/>
        <end position="391"/>
    </location>
</feature>
<dbReference type="InterPro" id="IPR004638">
    <property type="entry name" value="EmrB-like"/>
</dbReference>
<dbReference type="PANTHER" id="PTHR42718">
    <property type="entry name" value="MAJOR FACILITATOR SUPERFAMILY MULTIDRUG TRANSPORTER MFSC"/>
    <property type="match status" value="1"/>
</dbReference>
<keyword evidence="3" id="KW-0813">Transport</keyword>
<dbReference type="Gene3D" id="1.20.1250.20">
    <property type="entry name" value="MFS general substrate transporter like domains"/>
    <property type="match status" value="1"/>
</dbReference>
<feature type="transmembrane region" description="Helical" evidence="9">
    <location>
        <begin position="243"/>
        <end position="264"/>
    </location>
</feature>
<accession>A0A229SL99</accession>
<keyword evidence="4" id="KW-1003">Cell membrane</keyword>
<evidence type="ECO:0000256" key="2">
    <source>
        <dbReference type="ARBA" id="ARBA00008537"/>
    </source>
</evidence>
<feature type="transmembrane region" description="Helical" evidence="9">
    <location>
        <begin position="187"/>
        <end position="211"/>
    </location>
</feature>
<feature type="region of interest" description="Disordered" evidence="8">
    <location>
        <begin position="35"/>
        <end position="84"/>
    </location>
</feature>
<evidence type="ECO:0000313" key="11">
    <source>
        <dbReference type="EMBL" id="OXM59606.1"/>
    </source>
</evidence>
<evidence type="ECO:0000256" key="8">
    <source>
        <dbReference type="SAM" id="MobiDB-lite"/>
    </source>
</evidence>
<name>A0A229SL99_9PSEU</name>
<dbReference type="EMBL" id="NMUL01000078">
    <property type="protein sequence ID" value="OXM59606.1"/>
    <property type="molecule type" value="Genomic_DNA"/>
</dbReference>
<dbReference type="PROSITE" id="PS50850">
    <property type="entry name" value="MFS"/>
    <property type="match status" value="1"/>
</dbReference>
<evidence type="ECO:0000313" key="12">
    <source>
        <dbReference type="Proteomes" id="UP000215199"/>
    </source>
</evidence>
<feature type="transmembrane region" description="Helical" evidence="9">
    <location>
        <begin position="403"/>
        <end position="427"/>
    </location>
</feature>
<proteinExistence type="inferred from homology"/>
<evidence type="ECO:0000256" key="5">
    <source>
        <dbReference type="ARBA" id="ARBA00022692"/>
    </source>
</evidence>
<dbReference type="GO" id="GO:0005886">
    <property type="term" value="C:plasma membrane"/>
    <property type="evidence" value="ECO:0007669"/>
    <property type="project" value="UniProtKB-SubCell"/>
</dbReference>
<feature type="transmembrane region" description="Helical" evidence="9">
    <location>
        <begin position="470"/>
        <end position="490"/>
    </location>
</feature>
<feature type="compositionally biased region" description="Basic residues" evidence="8">
    <location>
        <begin position="72"/>
        <end position="84"/>
    </location>
</feature>
<dbReference type="PANTHER" id="PTHR42718:SF9">
    <property type="entry name" value="MAJOR FACILITATOR SUPERFAMILY MULTIDRUG TRANSPORTER MFSC"/>
    <property type="match status" value="1"/>
</dbReference>
<feature type="transmembrane region" description="Helical" evidence="9">
    <location>
        <begin position="576"/>
        <end position="595"/>
    </location>
</feature>
<feature type="transmembrane region" description="Helical" evidence="9">
    <location>
        <begin position="306"/>
        <end position="327"/>
    </location>
</feature>
<feature type="transmembrane region" description="Helical" evidence="9">
    <location>
        <begin position="218"/>
        <end position="237"/>
    </location>
</feature>
<comment type="caution">
    <text evidence="11">The sequence shown here is derived from an EMBL/GenBank/DDBJ whole genome shotgun (WGS) entry which is preliminary data.</text>
</comment>
<feature type="transmembrane region" description="Helical" evidence="9">
    <location>
        <begin position="152"/>
        <end position="175"/>
    </location>
</feature>
<dbReference type="InterPro" id="IPR036259">
    <property type="entry name" value="MFS_trans_sf"/>
</dbReference>
<dbReference type="NCBIfam" id="TIGR00711">
    <property type="entry name" value="efflux_EmrB"/>
    <property type="match status" value="1"/>
</dbReference>
<dbReference type="GO" id="GO:0022857">
    <property type="term" value="F:transmembrane transporter activity"/>
    <property type="evidence" value="ECO:0007669"/>
    <property type="project" value="InterPro"/>
</dbReference>
<reference evidence="12" key="1">
    <citation type="submission" date="2017-07" db="EMBL/GenBank/DDBJ databases">
        <title>Comparative genome mining reveals phylogenetic distribution patterns of secondary metabolites in Amycolatopsis.</title>
        <authorList>
            <person name="Adamek M."/>
            <person name="Alanjary M."/>
            <person name="Sales-Ortells H."/>
            <person name="Goodfellow M."/>
            <person name="Bull A.T."/>
            <person name="Kalinowski J."/>
            <person name="Ziemert N."/>
        </authorList>
    </citation>
    <scope>NUCLEOTIDE SEQUENCE [LARGE SCALE GENOMIC DNA]</scope>
    <source>
        <strain evidence="12">H5</strain>
    </source>
</reference>
<gene>
    <name evidence="11" type="ORF">CF165_46810</name>
</gene>
<feature type="domain" description="Major facilitator superfamily (MFS) profile" evidence="10">
    <location>
        <begin position="152"/>
        <end position="599"/>
    </location>
</feature>
<evidence type="ECO:0000256" key="6">
    <source>
        <dbReference type="ARBA" id="ARBA00022989"/>
    </source>
</evidence>
<feature type="transmembrane region" description="Helical" evidence="9">
    <location>
        <begin position="339"/>
        <end position="357"/>
    </location>
</feature>